<feature type="chain" id="PRO_5004147803" description="Type 1 fimbrial protein" evidence="1">
    <location>
        <begin position="24"/>
        <end position="97"/>
    </location>
</feature>
<dbReference type="STRING" id="1217705.F900_01158"/>
<evidence type="ECO:0000313" key="2">
    <source>
        <dbReference type="EMBL" id="ENX02711.1"/>
    </source>
</evidence>
<comment type="caution">
    <text evidence="2">The sequence shown here is derived from an EMBL/GenBank/DDBJ whole genome shotgun (WGS) entry which is preliminary data.</text>
</comment>
<sequence length="97" mass="10864">MYKNIYKILLGSSLIAFTSMAYSANTIQISGSIVEDTCSLNQTNQDCELANISSKKNEEIVSLIQNLKNKSQKNYTTEISIEQLPDQKSTVITANYY</sequence>
<dbReference type="AlphaFoldDB" id="N9NAM4"/>
<dbReference type="EMBL" id="APRP01000014">
    <property type="protein sequence ID" value="ENX02711.1"/>
    <property type="molecule type" value="Genomic_DNA"/>
</dbReference>
<dbReference type="Proteomes" id="UP000013248">
    <property type="component" value="Unassembled WGS sequence"/>
</dbReference>
<feature type="signal peptide" evidence="1">
    <location>
        <begin position="1"/>
        <end position="23"/>
    </location>
</feature>
<dbReference type="eggNOG" id="ENOG5031RK6">
    <property type="taxonomic scope" value="Bacteria"/>
</dbReference>
<name>N9NAM4_9GAMM</name>
<gene>
    <name evidence="2" type="ORF">F900_01158</name>
</gene>
<evidence type="ECO:0000313" key="3">
    <source>
        <dbReference type="Proteomes" id="UP000013248"/>
    </source>
</evidence>
<dbReference type="PATRIC" id="fig|1217705.3.peg.1109"/>
<protein>
    <recommendedName>
        <fullName evidence="4">Type 1 fimbrial protein</fullName>
    </recommendedName>
</protein>
<evidence type="ECO:0008006" key="4">
    <source>
        <dbReference type="Google" id="ProtNLM"/>
    </source>
</evidence>
<accession>N9NAM4</accession>
<organism evidence="2 3">
    <name type="scientific">Acinetobacter modestus</name>
    <dbReference type="NCBI Taxonomy" id="1776740"/>
    <lineage>
        <taxon>Bacteria</taxon>
        <taxon>Pseudomonadati</taxon>
        <taxon>Pseudomonadota</taxon>
        <taxon>Gammaproteobacteria</taxon>
        <taxon>Moraxellales</taxon>
        <taxon>Moraxellaceae</taxon>
        <taxon>Acinetobacter</taxon>
    </lineage>
</organism>
<dbReference type="HOGENOM" id="CLU_182742_0_0_6"/>
<reference evidence="2 3" key="1">
    <citation type="submission" date="2013-02" db="EMBL/GenBank/DDBJ databases">
        <title>The Genome Sequence of Acinetobacter sp. ANC 3862.</title>
        <authorList>
            <consortium name="The Broad Institute Genome Sequencing Platform"/>
            <consortium name="The Broad Institute Genome Sequencing Center for Infectious Disease"/>
            <person name="Cerqueira G."/>
            <person name="Feldgarden M."/>
            <person name="Courvalin P."/>
            <person name="Perichon B."/>
            <person name="Grillot-Courvalin C."/>
            <person name="Clermont D."/>
            <person name="Rocha E."/>
            <person name="Yoon E.-J."/>
            <person name="Nemec A."/>
            <person name="Walker B."/>
            <person name="Young S.K."/>
            <person name="Zeng Q."/>
            <person name="Gargeya S."/>
            <person name="Fitzgerald M."/>
            <person name="Haas B."/>
            <person name="Abouelleil A."/>
            <person name="Alvarado L."/>
            <person name="Arachchi H.M."/>
            <person name="Berlin A.M."/>
            <person name="Chapman S.B."/>
            <person name="Dewar J."/>
            <person name="Goldberg J."/>
            <person name="Griggs A."/>
            <person name="Gujja S."/>
            <person name="Hansen M."/>
            <person name="Howarth C."/>
            <person name="Imamovic A."/>
            <person name="Larimer J."/>
            <person name="McCowan C."/>
            <person name="Murphy C."/>
            <person name="Neiman D."/>
            <person name="Pearson M."/>
            <person name="Priest M."/>
            <person name="Roberts A."/>
            <person name="Saif S."/>
            <person name="Shea T."/>
            <person name="Sisk P."/>
            <person name="Sykes S."/>
            <person name="Wortman J."/>
            <person name="Nusbaum C."/>
            <person name="Birren B."/>
        </authorList>
    </citation>
    <scope>NUCLEOTIDE SEQUENCE [LARGE SCALE GENOMIC DNA]</scope>
    <source>
        <strain evidence="2 3">ANC 3862</strain>
    </source>
</reference>
<keyword evidence="1" id="KW-0732">Signal</keyword>
<dbReference type="RefSeq" id="WP_005215819.1">
    <property type="nucleotide sequence ID" value="NZ_KB850089.1"/>
</dbReference>
<proteinExistence type="predicted"/>
<evidence type="ECO:0000256" key="1">
    <source>
        <dbReference type="SAM" id="SignalP"/>
    </source>
</evidence>